<keyword evidence="3" id="KW-0233">DNA recombination</keyword>
<dbReference type="CDD" id="cd01185">
    <property type="entry name" value="INTN1_C_like"/>
    <property type="match status" value="1"/>
</dbReference>
<dbReference type="PANTHER" id="PTHR30349">
    <property type="entry name" value="PHAGE INTEGRASE-RELATED"/>
    <property type="match status" value="1"/>
</dbReference>
<dbReference type="GO" id="GO:0006310">
    <property type="term" value="P:DNA recombination"/>
    <property type="evidence" value="ECO:0007669"/>
    <property type="project" value="UniProtKB-KW"/>
</dbReference>
<evidence type="ECO:0000313" key="6">
    <source>
        <dbReference type="Proteomes" id="UP000324575"/>
    </source>
</evidence>
<accession>A0A5M8P0H6</accession>
<reference evidence="5 6" key="1">
    <citation type="submission" date="2019-03" db="EMBL/GenBank/DDBJ databases">
        <title>Single cell metagenomics reveals metabolic interactions within the superorganism composed of flagellate Streblomastix strix and complex community of Bacteroidetes bacteria on its surface.</title>
        <authorList>
            <person name="Treitli S.C."/>
            <person name="Kolisko M."/>
            <person name="Husnik F."/>
            <person name="Keeling P."/>
            <person name="Hampl V."/>
        </authorList>
    </citation>
    <scope>NUCLEOTIDE SEQUENCE [LARGE SCALE GENOMIC DNA]</scope>
    <source>
        <strain evidence="5">St1</strain>
    </source>
</reference>
<keyword evidence="2" id="KW-0238">DNA-binding</keyword>
<dbReference type="InterPro" id="IPR011010">
    <property type="entry name" value="DNA_brk_join_enz"/>
</dbReference>
<dbReference type="InterPro" id="IPR025269">
    <property type="entry name" value="SAM-like_dom"/>
</dbReference>
<evidence type="ECO:0000256" key="3">
    <source>
        <dbReference type="ARBA" id="ARBA00023172"/>
    </source>
</evidence>
<dbReference type="PANTHER" id="PTHR30349:SF64">
    <property type="entry name" value="PROPHAGE INTEGRASE INTD-RELATED"/>
    <property type="match status" value="1"/>
</dbReference>
<gene>
    <name evidence="5" type="ORF">EZS26_001936</name>
</gene>
<protein>
    <submittedName>
        <fullName evidence="5">Tyrosine recombinase XerD</fullName>
    </submittedName>
</protein>
<dbReference type="GO" id="GO:0003677">
    <property type="term" value="F:DNA binding"/>
    <property type="evidence" value="ECO:0007669"/>
    <property type="project" value="UniProtKB-KW"/>
</dbReference>
<dbReference type="PROSITE" id="PS51898">
    <property type="entry name" value="TYR_RECOMBINASE"/>
    <property type="match status" value="1"/>
</dbReference>
<feature type="domain" description="Tyr recombinase" evidence="4">
    <location>
        <begin position="195"/>
        <end position="361"/>
    </location>
</feature>
<dbReference type="Proteomes" id="UP000324575">
    <property type="component" value="Unassembled WGS sequence"/>
</dbReference>
<sequence>MSATKVTLRKRALPSGKITLYLDFYPPIRNHRTMQMSRREYLGIYIAKNPRTPEERNINAEKLKQAEAIRAQRELSIINEQFGFIDKTKQKMDFLSYFKEKLPDHDKKWSIVYEHFSKYVCEKCTFADIRVELCTGFRTYLLKTKQLKHEKQDLAQNSAAGYWSTFRGVLALALKEKYLLENINEHLDKIDTLDTRRQFLNADEVQALYNTPCQEPVLKAASLFSCLTGLRFSDILAIKWENLETYPDGGHCIRLRTEKTEAEALNPISQEAYDLCGEKSTGLVFKGFKKTMLQNVLPKWLQAAGITKHITFHMRRHTHATLLLSLEVPIETVSKILGHSDIKTTQIYAKVINKSMRDAVDKLDGLTI</sequence>
<dbReference type="EMBL" id="SNRX01000012">
    <property type="protein sequence ID" value="KAA6301933.1"/>
    <property type="molecule type" value="Genomic_DNA"/>
</dbReference>
<evidence type="ECO:0000313" key="5">
    <source>
        <dbReference type="EMBL" id="KAA6301933.1"/>
    </source>
</evidence>
<comment type="caution">
    <text evidence="5">The sequence shown here is derived from an EMBL/GenBank/DDBJ whole genome shotgun (WGS) entry which is preliminary data.</text>
</comment>
<dbReference type="InterPro" id="IPR013762">
    <property type="entry name" value="Integrase-like_cat_sf"/>
</dbReference>
<dbReference type="InterPro" id="IPR035386">
    <property type="entry name" value="Arm-DNA-bind_5"/>
</dbReference>
<evidence type="ECO:0000256" key="1">
    <source>
        <dbReference type="ARBA" id="ARBA00008857"/>
    </source>
</evidence>
<dbReference type="Pfam" id="PF17293">
    <property type="entry name" value="Arm-DNA-bind_5"/>
    <property type="match status" value="1"/>
</dbReference>
<comment type="similarity">
    <text evidence="1">Belongs to the 'phage' integrase family.</text>
</comment>
<evidence type="ECO:0000259" key="4">
    <source>
        <dbReference type="PROSITE" id="PS51898"/>
    </source>
</evidence>
<dbReference type="InterPro" id="IPR050090">
    <property type="entry name" value="Tyrosine_recombinase_XerCD"/>
</dbReference>
<name>A0A5M8P0H6_9BACT</name>
<organism evidence="5 6">
    <name type="scientific">Candidatus Ordinivivax streblomastigis</name>
    <dbReference type="NCBI Taxonomy" id="2540710"/>
    <lineage>
        <taxon>Bacteria</taxon>
        <taxon>Pseudomonadati</taxon>
        <taxon>Bacteroidota</taxon>
        <taxon>Bacteroidia</taxon>
        <taxon>Bacteroidales</taxon>
        <taxon>Candidatus Ordinivivax</taxon>
    </lineage>
</organism>
<dbReference type="Pfam" id="PF00589">
    <property type="entry name" value="Phage_integrase"/>
    <property type="match status" value="1"/>
</dbReference>
<dbReference type="InterPro" id="IPR002104">
    <property type="entry name" value="Integrase_catalytic"/>
</dbReference>
<dbReference type="AlphaFoldDB" id="A0A5M8P0H6"/>
<dbReference type="SUPFAM" id="SSF56349">
    <property type="entry name" value="DNA breaking-rejoining enzymes"/>
    <property type="match status" value="1"/>
</dbReference>
<dbReference type="GO" id="GO:0015074">
    <property type="term" value="P:DNA integration"/>
    <property type="evidence" value="ECO:0007669"/>
    <property type="project" value="InterPro"/>
</dbReference>
<dbReference type="InterPro" id="IPR010998">
    <property type="entry name" value="Integrase_recombinase_N"/>
</dbReference>
<dbReference type="Gene3D" id="1.10.443.10">
    <property type="entry name" value="Intergrase catalytic core"/>
    <property type="match status" value="1"/>
</dbReference>
<dbReference type="Pfam" id="PF13102">
    <property type="entry name" value="Phage_int_SAM_5"/>
    <property type="match status" value="1"/>
</dbReference>
<proteinExistence type="inferred from homology"/>
<dbReference type="Gene3D" id="1.10.150.130">
    <property type="match status" value="1"/>
</dbReference>
<evidence type="ECO:0000256" key="2">
    <source>
        <dbReference type="ARBA" id="ARBA00023125"/>
    </source>
</evidence>